<dbReference type="Pfam" id="PF15305">
    <property type="entry name" value="IFT43"/>
    <property type="match status" value="1"/>
</dbReference>
<dbReference type="PANTHER" id="PTHR33724">
    <property type="entry name" value="INTRAFLAGELLAR TRANSPORT PROTEIN 43 HOMOLOG"/>
    <property type="match status" value="1"/>
</dbReference>
<sequence>MAKSPKQETVLDKEDSDSELPTIPDLDDVREEDFTSEVAQAPSVAVNRMVTYQELDNDLLKHAAFTTLDGVDLHILTRCLAPENEIKEEDLPWTWNILFTDVASDLNAKWENSVDPDLDRFIN</sequence>
<evidence type="ECO:0000256" key="2">
    <source>
        <dbReference type="ARBA" id="ARBA00022794"/>
    </source>
</evidence>
<evidence type="ECO:0000256" key="3">
    <source>
        <dbReference type="SAM" id="MobiDB-lite"/>
    </source>
</evidence>
<feature type="region of interest" description="Disordered" evidence="3">
    <location>
        <begin position="1"/>
        <end position="30"/>
    </location>
</feature>
<proteinExistence type="inferred from homology"/>
<organism evidence="4 5">
    <name type="scientific">Limulus polyphemus</name>
    <name type="common">Atlantic horseshoe crab</name>
    <dbReference type="NCBI Taxonomy" id="6850"/>
    <lineage>
        <taxon>Eukaryota</taxon>
        <taxon>Metazoa</taxon>
        <taxon>Ecdysozoa</taxon>
        <taxon>Arthropoda</taxon>
        <taxon>Chelicerata</taxon>
        <taxon>Merostomata</taxon>
        <taxon>Xiphosura</taxon>
        <taxon>Limulidae</taxon>
        <taxon>Limulus</taxon>
    </lineage>
</organism>
<keyword evidence="2" id="KW-0970">Cilium biogenesis/degradation</keyword>
<evidence type="ECO:0000256" key="1">
    <source>
        <dbReference type="ARBA" id="ARBA00007563"/>
    </source>
</evidence>
<name>A0ABM1B3F5_LIMPO</name>
<dbReference type="GeneID" id="106458995"/>
<protein>
    <submittedName>
        <fullName evidence="5">Intraflagellar transport protein 43 homolog</fullName>
    </submittedName>
</protein>
<feature type="compositionally biased region" description="Basic and acidic residues" evidence="3">
    <location>
        <begin position="1"/>
        <end position="13"/>
    </location>
</feature>
<dbReference type="InterPro" id="IPR029302">
    <property type="entry name" value="IFT43"/>
</dbReference>
<keyword evidence="4" id="KW-1185">Reference proteome</keyword>
<dbReference type="Proteomes" id="UP000694941">
    <property type="component" value="Unplaced"/>
</dbReference>
<gene>
    <name evidence="5" type="primary">LOC106458995</name>
</gene>
<reference evidence="5" key="1">
    <citation type="submission" date="2025-08" db="UniProtKB">
        <authorList>
            <consortium name="RefSeq"/>
        </authorList>
    </citation>
    <scope>IDENTIFICATION</scope>
    <source>
        <tissue evidence="5">Muscle</tissue>
    </source>
</reference>
<comment type="similarity">
    <text evidence="1">Belongs to the IFT43 family.</text>
</comment>
<dbReference type="PANTHER" id="PTHR33724:SF1">
    <property type="entry name" value="INTRAFLAGELLAR TRANSPORT PROTEIN 43 HOMOLOG"/>
    <property type="match status" value="1"/>
</dbReference>
<accession>A0ABM1B3F5</accession>
<evidence type="ECO:0000313" key="5">
    <source>
        <dbReference type="RefSeq" id="XP_013774013.1"/>
    </source>
</evidence>
<evidence type="ECO:0000313" key="4">
    <source>
        <dbReference type="Proteomes" id="UP000694941"/>
    </source>
</evidence>
<dbReference type="RefSeq" id="XP_013774013.1">
    <property type="nucleotide sequence ID" value="XM_013918559.2"/>
</dbReference>